<dbReference type="InterPro" id="IPR036662">
    <property type="entry name" value="PTS_EIIA_man-typ_sf"/>
</dbReference>
<gene>
    <name evidence="3" type="ordered locus">PEPE_0174</name>
</gene>
<dbReference type="GeneID" id="33062054"/>
<dbReference type="Proteomes" id="UP000000773">
    <property type="component" value="Chromosome"/>
</dbReference>
<evidence type="ECO:0000313" key="4">
    <source>
        <dbReference type="Proteomes" id="UP000000773"/>
    </source>
</evidence>
<proteinExistence type="predicted"/>
<evidence type="ECO:0000256" key="1">
    <source>
        <dbReference type="ARBA" id="ARBA00022679"/>
    </source>
</evidence>
<dbReference type="eggNOG" id="COG2893">
    <property type="taxonomic scope" value="Bacteria"/>
</dbReference>
<dbReference type="RefSeq" id="WP_011672900.1">
    <property type="nucleotide sequence ID" value="NC_008525.1"/>
</dbReference>
<dbReference type="SUPFAM" id="SSF53062">
    <property type="entry name" value="PTS system fructose IIA component-like"/>
    <property type="match status" value="1"/>
</dbReference>
<dbReference type="EMBL" id="CP000422">
    <property type="protein sequence ID" value="ABJ67281.1"/>
    <property type="molecule type" value="Genomic_DNA"/>
</dbReference>
<feature type="domain" description="PTS EIIA type-4" evidence="2">
    <location>
        <begin position="3"/>
        <end position="136"/>
    </location>
</feature>
<dbReference type="AlphaFoldDB" id="Q03HP1"/>
<evidence type="ECO:0000259" key="2">
    <source>
        <dbReference type="PROSITE" id="PS51096"/>
    </source>
</evidence>
<evidence type="ECO:0000313" key="3">
    <source>
        <dbReference type="EMBL" id="ABJ67281.1"/>
    </source>
</evidence>
<name>Q03HP1_PEDPA</name>
<dbReference type="PANTHER" id="PTHR33799:SF1">
    <property type="entry name" value="PTS SYSTEM MANNOSE-SPECIFIC EIIAB COMPONENT-RELATED"/>
    <property type="match status" value="1"/>
</dbReference>
<dbReference type="GO" id="GO:0009401">
    <property type="term" value="P:phosphoenolpyruvate-dependent sugar phosphotransferase system"/>
    <property type="evidence" value="ECO:0007669"/>
    <property type="project" value="InterPro"/>
</dbReference>
<dbReference type="Pfam" id="PF03610">
    <property type="entry name" value="EIIA-man"/>
    <property type="match status" value="1"/>
</dbReference>
<protein>
    <submittedName>
        <fullName evidence="3">Phosphotransferase system, mannose/fructose-specific component IIA</fullName>
    </submittedName>
</protein>
<dbReference type="KEGG" id="ppe:PEPE_0174"/>
<accession>Q03HP1</accession>
<dbReference type="Gene3D" id="3.40.50.510">
    <property type="entry name" value="Phosphotransferase system, mannose-type IIA component"/>
    <property type="match status" value="1"/>
</dbReference>
<dbReference type="GO" id="GO:0016020">
    <property type="term" value="C:membrane"/>
    <property type="evidence" value="ECO:0007669"/>
    <property type="project" value="InterPro"/>
</dbReference>
<dbReference type="InterPro" id="IPR051471">
    <property type="entry name" value="Bacterial_PTS_sugar_comp"/>
</dbReference>
<dbReference type="OrthoDB" id="9799827at2"/>
<keyword evidence="1" id="KW-0808">Transferase</keyword>
<dbReference type="STRING" id="278197.PEPE_0174"/>
<organism evidence="3 4">
    <name type="scientific">Pediococcus pentosaceus (strain ATCC 25745 / CCUG 21536 / LMG 10740 / 183-1w)</name>
    <dbReference type="NCBI Taxonomy" id="278197"/>
    <lineage>
        <taxon>Bacteria</taxon>
        <taxon>Bacillati</taxon>
        <taxon>Bacillota</taxon>
        <taxon>Bacilli</taxon>
        <taxon>Lactobacillales</taxon>
        <taxon>Lactobacillaceae</taxon>
        <taxon>Pediococcus</taxon>
    </lineage>
</organism>
<reference evidence="3 4" key="1">
    <citation type="journal article" date="2006" name="Proc. Natl. Acad. Sci. U.S.A.">
        <title>Comparative genomics of the lactic acid bacteria.</title>
        <authorList>
            <person name="Makarova K."/>
            <person name="Slesarev A."/>
            <person name="Wolf Y."/>
            <person name="Sorokin A."/>
            <person name="Mirkin B."/>
            <person name="Koonin E."/>
            <person name="Pavlov A."/>
            <person name="Pavlova N."/>
            <person name="Karamychev V."/>
            <person name="Polouchine N."/>
            <person name="Shakhova V."/>
            <person name="Grigoriev I."/>
            <person name="Lou Y."/>
            <person name="Rohksar D."/>
            <person name="Lucas S."/>
            <person name="Huang K."/>
            <person name="Goodstein D.M."/>
            <person name="Hawkins T."/>
            <person name="Plengvidhya V."/>
            <person name="Welker D."/>
            <person name="Hughes J."/>
            <person name="Goh Y."/>
            <person name="Benson A."/>
            <person name="Baldwin K."/>
            <person name="Lee J.H."/>
            <person name="Diaz-Muniz I."/>
            <person name="Dosti B."/>
            <person name="Smeianov V."/>
            <person name="Wechter W."/>
            <person name="Barabote R."/>
            <person name="Lorca G."/>
            <person name="Altermann E."/>
            <person name="Barrangou R."/>
            <person name="Ganesan B."/>
            <person name="Xie Y."/>
            <person name="Rawsthorne H."/>
            <person name="Tamir D."/>
            <person name="Parker C."/>
            <person name="Breidt F."/>
            <person name="Broadbent J."/>
            <person name="Hutkins R."/>
            <person name="O'Sullivan D."/>
            <person name="Steele J."/>
            <person name="Unlu G."/>
            <person name="Saier M."/>
            <person name="Klaenhammer T."/>
            <person name="Richardson P."/>
            <person name="Kozyavkin S."/>
            <person name="Weimer B."/>
            <person name="Mills D."/>
        </authorList>
    </citation>
    <scope>NUCLEOTIDE SEQUENCE [LARGE SCALE GENOMIC DNA]</scope>
    <source>
        <strain evidence="4">ATCC 25745 / CCUG 21536 / LMG 10740 / 183-1w</strain>
    </source>
</reference>
<sequence length="140" mass="15208">MTKINTIITGHGNFASGIGSSLKLLSGEHDEITLVDFTESMSELDLGEKLADSLQQDIPTLYFTDLAGGTPFKEAIKISIDKPDVEVVSGCNLAALLETMFNDYDNVQAYAKDLVEITKKTADLADFSTNIEEENIEDGI</sequence>
<dbReference type="PROSITE" id="PS51096">
    <property type="entry name" value="PTS_EIIA_TYPE_4"/>
    <property type="match status" value="1"/>
</dbReference>
<dbReference type="PANTHER" id="PTHR33799">
    <property type="entry name" value="PTS PERMEASE-RELATED-RELATED"/>
    <property type="match status" value="1"/>
</dbReference>
<dbReference type="GO" id="GO:0016740">
    <property type="term" value="F:transferase activity"/>
    <property type="evidence" value="ECO:0007669"/>
    <property type="project" value="UniProtKB-KW"/>
</dbReference>
<dbReference type="InterPro" id="IPR004701">
    <property type="entry name" value="PTS_EIIA_man-typ"/>
</dbReference>
<dbReference type="HOGENOM" id="CLU_123235_1_0_9"/>